<feature type="domain" description="Sm" evidence="2">
    <location>
        <begin position="14"/>
        <end position="85"/>
    </location>
</feature>
<reference evidence="4" key="1">
    <citation type="submission" date="2025-08" db="UniProtKB">
        <authorList>
            <consortium name="RefSeq"/>
        </authorList>
    </citation>
    <scope>IDENTIFICATION</scope>
</reference>
<sequence>MPTDTDVNLSEAHAKLSTWLNKSLKVTISDGRILIGVFLCVDRDINLIIGNCNEYLSEDEMKQAVDARYLGLAMIPGKHIVQICEDTNGTVGSRNAAPEWKISNPTGI</sequence>
<organism evidence="3 4">
    <name type="scientific">Galendromus occidentalis</name>
    <name type="common">western predatory mite</name>
    <dbReference type="NCBI Taxonomy" id="34638"/>
    <lineage>
        <taxon>Eukaryota</taxon>
        <taxon>Metazoa</taxon>
        <taxon>Ecdysozoa</taxon>
        <taxon>Arthropoda</taxon>
        <taxon>Chelicerata</taxon>
        <taxon>Arachnida</taxon>
        <taxon>Acari</taxon>
        <taxon>Parasitiformes</taxon>
        <taxon>Mesostigmata</taxon>
        <taxon>Gamasina</taxon>
        <taxon>Phytoseioidea</taxon>
        <taxon>Phytoseiidae</taxon>
        <taxon>Typhlodrominae</taxon>
        <taxon>Galendromus</taxon>
    </lineage>
</organism>
<dbReference type="GeneID" id="100901890"/>
<dbReference type="SUPFAM" id="SSF50182">
    <property type="entry name" value="Sm-like ribonucleoproteins"/>
    <property type="match status" value="1"/>
</dbReference>
<dbReference type="Proteomes" id="UP000694867">
    <property type="component" value="Unplaced"/>
</dbReference>
<dbReference type="PANTHER" id="PTHR10701:SF5">
    <property type="entry name" value="N-ALPHA-ACETYLTRANSFERASE 38, NATC AUXILIARY SUBUNIT"/>
    <property type="match status" value="1"/>
</dbReference>
<dbReference type="GO" id="GO:0031417">
    <property type="term" value="C:NatC complex"/>
    <property type="evidence" value="ECO:0007669"/>
    <property type="project" value="InterPro"/>
</dbReference>
<dbReference type="Gene3D" id="2.30.30.100">
    <property type="match status" value="1"/>
</dbReference>
<gene>
    <name evidence="4" type="primary">LOC100901890</name>
</gene>
<accession>A0AAJ6W087</accession>
<dbReference type="AlphaFoldDB" id="A0AAJ6W087"/>
<evidence type="ECO:0000259" key="2">
    <source>
        <dbReference type="SMART" id="SM00651"/>
    </source>
</evidence>
<comment type="similarity">
    <text evidence="1">Belongs to the snRNP Sm proteins family.</text>
</comment>
<dbReference type="RefSeq" id="XP_003747243.2">
    <property type="nucleotide sequence ID" value="XM_003747195.2"/>
</dbReference>
<dbReference type="SMART" id="SM00651">
    <property type="entry name" value="Sm"/>
    <property type="match status" value="1"/>
</dbReference>
<name>A0AAJ6W087_9ACAR</name>
<dbReference type="InterPro" id="IPR050914">
    <property type="entry name" value="snRNP_SmB/NAA38-like"/>
</dbReference>
<keyword evidence="3" id="KW-1185">Reference proteome</keyword>
<dbReference type="PANTHER" id="PTHR10701">
    <property type="entry name" value="SMALL NUCLEAR RIBONUCLEOPROTEIN-ASSOCIATED PROTEIN B AND N"/>
    <property type="match status" value="1"/>
</dbReference>
<dbReference type="InterPro" id="IPR010920">
    <property type="entry name" value="LSM_dom_sf"/>
</dbReference>
<dbReference type="KEGG" id="goe:100901890"/>
<evidence type="ECO:0000313" key="4">
    <source>
        <dbReference type="RefSeq" id="XP_003747243.2"/>
    </source>
</evidence>
<dbReference type="InterPro" id="IPR001163">
    <property type="entry name" value="Sm_dom_euk/arc"/>
</dbReference>
<dbReference type="Pfam" id="PF01423">
    <property type="entry name" value="LSM"/>
    <property type="match status" value="1"/>
</dbReference>
<evidence type="ECO:0000256" key="1">
    <source>
        <dbReference type="ARBA" id="ARBA00006850"/>
    </source>
</evidence>
<evidence type="ECO:0000313" key="3">
    <source>
        <dbReference type="Proteomes" id="UP000694867"/>
    </source>
</evidence>
<dbReference type="CDD" id="cd06168">
    <property type="entry name" value="LSMD1"/>
    <property type="match status" value="1"/>
</dbReference>
<protein>
    <submittedName>
        <fullName evidence="4">N-alpha-acetyltransferase 38, NatC auxiliary subunit isoform X2</fullName>
    </submittedName>
</protein>
<proteinExistence type="inferred from homology"/>
<dbReference type="InterPro" id="IPR034110">
    <property type="entry name" value="LSMD1_Sm"/>
</dbReference>